<feature type="compositionally biased region" description="Basic and acidic residues" evidence="1">
    <location>
        <begin position="81"/>
        <end position="113"/>
    </location>
</feature>
<evidence type="ECO:0000313" key="3">
    <source>
        <dbReference type="Proteomes" id="UP000298030"/>
    </source>
</evidence>
<reference evidence="2 3" key="1">
    <citation type="journal article" date="2019" name="Nat. Ecol. Evol.">
        <title>Megaphylogeny resolves global patterns of mushroom evolution.</title>
        <authorList>
            <person name="Varga T."/>
            <person name="Krizsan K."/>
            <person name="Foldi C."/>
            <person name="Dima B."/>
            <person name="Sanchez-Garcia M."/>
            <person name="Sanchez-Ramirez S."/>
            <person name="Szollosi G.J."/>
            <person name="Szarkandi J.G."/>
            <person name="Papp V."/>
            <person name="Albert L."/>
            <person name="Andreopoulos W."/>
            <person name="Angelini C."/>
            <person name="Antonin V."/>
            <person name="Barry K.W."/>
            <person name="Bougher N.L."/>
            <person name="Buchanan P."/>
            <person name="Buyck B."/>
            <person name="Bense V."/>
            <person name="Catcheside P."/>
            <person name="Chovatia M."/>
            <person name="Cooper J."/>
            <person name="Damon W."/>
            <person name="Desjardin D."/>
            <person name="Finy P."/>
            <person name="Geml J."/>
            <person name="Haridas S."/>
            <person name="Hughes K."/>
            <person name="Justo A."/>
            <person name="Karasinski D."/>
            <person name="Kautmanova I."/>
            <person name="Kiss B."/>
            <person name="Kocsube S."/>
            <person name="Kotiranta H."/>
            <person name="LaButti K.M."/>
            <person name="Lechner B.E."/>
            <person name="Liimatainen K."/>
            <person name="Lipzen A."/>
            <person name="Lukacs Z."/>
            <person name="Mihaltcheva S."/>
            <person name="Morgado L.N."/>
            <person name="Niskanen T."/>
            <person name="Noordeloos M.E."/>
            <person name="Ohm R.A."/>
            <person name="Ortiz-Santana B."/>
            <person name="Ovrebo C."/>
            <person name="Racz N."/>
            <person name="Riley R."/>
            <person name="Savchenko A."/>
            <person name="Shiryaev A."/>
            <person name="Soop K."/>
            <person name="Spirin V."/>
            <person name="Szebenyi C."/>
            <person name="Tomsovsky M."/>
            <person name="Tulloss R.E."/>
            <person name="Uehling J."/>
            <person name="Grigoriev I.V."/>
            <person name="Vagvolgyi C."/>
            <person name="Papp T."/>
            <person name="Martin F.M."/>
            <person name="Miettinen O."/>
            <person name="Hibbett D.S."/>
            <person name="Nagy L.G."/>
        </authorList>
    </citation>
    <scope>NUCLEOTIDE SEQUENCE [LARGE SCALE GENOMIC DNA]</scope>
    <source>
        <strain evidence="2 3">FP101781</strain>
    </source>
</reference>
<evidence type="ECO:0000256" key="1">
    <source>
        <dbReference type="SAM" id="MobiDB-lite"/>
    </source>
</evidence>
<feature type="region of interest" description="Disordered" evidence="1">
    <location>
        <begin position="64"/>
        <end position="113"/>
    </location>
</feature>
<comment type="caution">
    <text evidence="2">The sequence shown here is derived from an EMBL/GenBank/DDBJ whole genome shotgun (WGS) entry which is preliminary data.</text>
</comment>
<sequence>MTTAILLTPATLPTSELDGSPVNLLMNINRANIAIIPILAQRLLINMRKIDYMGSEPVASKLLFAPPPLGSEDDRDGDFESLERAQEPSGLRRRESAGEGSDRGEVDVRASSV</sequence>
<protein>
    <submittedName>
        <fullName evidence="2">Uncharacterized protein</fullName>
    </submittedName>
</protein>
<accession>A0A4Y7T3A4</accession>
<organism evidence="2 3">
    <name type="scientific">Coprinellus micaceus</name>
    <name type="common">Glistening ink-cap mushroom</name>
    <name type="synonym">Coprinus micaceus</name>
    <dbReference type="NCBI Taxonomy" id="71717"/>
    <lineage>
        <taxon>Eukaryota</taxon>
        <taxon>Fungi</taxon>
        <taxon>Dikarya</taxon>
        <taxon>Basidiomycota</taxon>
        <taxon>Agaricomycotina</taxon>
        <taxon>Agaricomycetes</taxon>
        <taxon>Agaricomycetidae</taxon>
        <taxon>Agaricales</taxon>
        <taxon>Agaricineae</taxon>
        <taxon>Psathyrellaceae</taxon>
        <taxon>Coprinellus</taxon>
    </lineage>
</organism>
<keyword evidence="3" id="KW-1185">Reference proteome</keyword>
<dbReference type="OrthoDB" id="3035007at2759"/>
<evidence type="ECO:0000313" key="2">
    <source>
        <dbReference type="EMBL" id="TEB28610.1"/>
    </source>
</evidence>
<proteinExistence type="predicted"/>
<feature type="compositionally biased region" description="Acidic residues" evidence="1">
    <location>
        <begin position="71"/>
        <end position="80"/>
    </location>
</feature>
<dbReference type="EMBL" id="QPFP01000031">
    <property type="protein sequence ID" value="TEB28610.1"/>
    <property type="molecule type" value="Genomic_DNA"/>
</dbReference>
<dbReference type="AlphaFoldDB" id="A0A4Y7T3A4"/>
<name>A0A4Y7T3A4_COPMI</name>
<gene>
    <name evidence="2" type="ORF">FA13DRAFT_1711636</name>
</gene>
<dbReference type="Proteomes" id="UP000298030">
    <property type="component" value="Unassembled WGS sequence"/>
</dbReference>